<comment type="similarity">
    <text evidence="3 8">Belongs to the histone H4 family.</text>
</comment>
<dbReference type="GO" id="GO:0046982">
    <property type="term" value="F:protein heterodimerization activity"/>
    <property type="evidence" value="ECO:0007669"/>
    <property type="project" value="InterPro"/>
</dbReference>
<evidence type="ECO:0000256" key="3">
    <source>
        <dbReference type="ARBA" id="ARBA00006564"/>
    </source>
</evidence>
<keyword evidence="5 8" id="KW-0238">DNA-binding</keyword>
<accession>A0AAP0NJT1</accession>
<dbReference type="GO" id="GO:0003677">
    <property type="term" value="F:DNA binding"/>
    <property type="evidence" value="ECO:0007669"/>
    <property type="project" value="UniProtKB-KW"/>
</dbReference>
<evidence type="ECO:0000256" key="7">
    <source>
        <dbReference type="ARBA" id="ARBA00023269"/>
    </source>
</evidence>
<feature type="region of interest" description="Disordered" evidence="9">
    <location>
        <begin position="16"/>
        <end position="41"/>
    </location>
</feature>
<comment type="subunit">
    <text evidence="8">The nucleosome is a histone octamer containing two molecules each of H2A, H2B, H3 and H4 assembled in one H3-H4 heterotetramer and two H2A-H2B heterodimers. The octamer wraps approximately 147 bp of DNA.</text>
</comment>
<keyword evidence="7 8" id="KW-0544">Nucleosome core</keyword>
<evidence type="ECO:0000256" key="6">
    <source>
        <dbReference type="ARBA" id="ARBA00023242"/>
    </source>
</evidence>
<keyword evidence="4 8" id="KW-0158">Chromosome</keyword>
<gene>
    <name evidence="10" type="ORF">L1049_002494</name>
</gene>
<keyword evidence="11" id="KW-1185">Reference proteome</keyword>
<evidence type="ECO:0000256" key="4">
    <source>
        <dbReference type="ARBA" id="ARBA00022454"/>
    </source>
</evidence>
<comment type="function">
    <text evidence="8">Core component of nucleosome. Nucleosomes wrap and compact DNA into chromatin, limiting DNA accessibility to the cellular machineries which require DNA as a template. Histones thereby play a central role in transcription regulation, DNA repair, DNA replication and chromosomal stability. DNA accessibility is regulated via a complex set of post-translational modifications of histones, also called histone code, and nucleosome remodeling.</text>
</comment>
<protein>
    <recommendedName>
        <fullName evidence="8">Histone H4</fullName>
    </recommendedName>
</protein>
<comment type="caution">
    <text evidence="10">The sequence shown here is derived from an EMBL/GenBank/DDBJ whole genome shotgun (WGS) entry which is preliminary data.</text>
</comment>
<evidence type="ECO:0000256" key="9">
    <source>
        <dbReference type="SAM" id="MobiDB-lite"/>
    </source>
</evidence>
<reference evidence="10 11" key="1">
    <citation type="journal article" date="2024" name="Plant J.">
        <title>Genome sequences and population genomics reveal climatic adaptation and genomic divergence between two closely related sweetgum species.</title>
        <authorList>
            <person name="Xu W.Q."/>
            <person name="Ren C.Q."/>
            <person name="Zhang X.Y."/>
            <person name="Comes H.P."/>
            <person name="Liu X.H."/>
            <person name="Li Y.G."/>
            <person name="Kettle C.J."/>
            <person name="Jalonen R."/>
            <person name="Gaisberger H."/>
            <person name="Ma Y.Z."/>
            <person name="Qiu Y.X."/>
        </authorList>
    </citation>
    <scope>NUCLEOTIDE SEQUENCE [LARGE SCALE GENOMIC DNA]</scope>
    <source>
        <strain evidence="10">Hangzhou</strain>
    </source>
</reference>
<dbReference type="InterPro" id="IPR001951">
    <property type="entry name" value="Histone_H4"/>
</dbReference>
<dbReference type="PANTHER" id="PTHR10484">
    <property type="entry name" value="HISTONE H4"/>
    <property type="match status" value="1"/>
</dbReference>
<dbReference type="CDD" id="cd22912">
    <property type="entry name" value="HFD_H4"/>
    <property type="match status" value="1"/>
</dbReference>
<dbReference type="InterPro" id="IPR009072">
    <property type="entry name" value="Histone-fold"/>
</dbReference>
<evidence type="ECO:0000256" key="1">
    <source>
        <dbReference type="ARBA" id="ARBA00004123"/>
    </source>
</evidence>
<evidence type="ECO:0000256" key="8">
    <source>
        <dbReference type="RuleBase" id="RU000528"/>
    </source>
</evidence>
<evidence type="ECO:0000313" key="10">
    <source>
        <dbReference type="EMBL" id="KAK9272124.1"/>
    </source>
</evidence>
<dbReference type="GO" id="GO:0000786">
    <property type="term" value="C:nucleosome"/>
    <property type="evidence" value="ECO:0007669"/>
    <property type="project" value="UniProtKB-KW"/>
</dbReference>
<dbReference type="PRINTS" id="PR00623">
    <property type="entry name" value="HISTONEH4"/>
</dbReference>
<sequence length="139" mass="16030">MKATQKRIIGWQGLGQGRSEEAQEGASRQHPRHHQACNLPSLQERRRGGVKRINGLIYKETRGVLKIFLENVIRDAVTYTEHANKKTMTAIDVVESMISGLGWFLLGFWEPYIRKEGKLEEKGCLNLEIKERCVFMFEI</sequence>
<dbReference type="Gene3D" id="1.10.20.10">
    <property type="entry name" value="Histone, subunit A"/>
    <property type="match status" value="1"/>
</dbReference>
<name>A0AAP0NJT1_LIQFO</name>
<comment type="subcellular location">
    <subcellularLocation>
        <location evidence="2">Chromosome</location>
    </subcellularLocation>
    <subcellularLocation>
        <location evidence="1">Nucleus</location>
    </subcellularLocation>
</comment>
<dbReference type="AlphaFoldDB" id="A0AAP0NJT1"/>
<keyword evidence="6 8" id="KW-0539">Nucleus</keyword>
<dbReference type="GO" id="GO:0005634">
    <property type="term" value="C:nucleus"/>
    <property type="evidence" value="ECO:0007669"/>
    <property type="project" value="UniProtKB-SubCell"/>
</dbReference>
<dbReference type="EMBL" id="JBBPBK010000013">
    <property type="protein sequence ID" value="KAK9272124.1"/>
    <property type="molecule type" value="Genomic_DNA"/>
</dbReference>
<dbReference type="SMART" id="SM00417">
    <property type="entry name" value="H4"/>
    <property type="match status" value="1"/>
</dbReference>
<proteinExistence type="inferred from homology"/>
<evidence type="ECO:0000313" key="11">
    <source>
        <dbReference type="Proteomes" id="UP001415857"/>
    </source>
</evidence>
<evidence type="ECO:0000256" key="2">
    <source>
        <dbReference type="ARBA" id="ARBA00004286"/>
    </source>
</evidence>
<dbReference type="Proteomes" id="UP001415857">
    <property type="component" value="Unassembled WGS sequence"/>
</dbReference>
<evidence type="ECO:0000256" key="5">
    <source>
        <dbReference type="ARBA" id="ARBA00023125"/>
    </source>
</evidence>
<organism evidence="10 11">
    <name type="scientific">Liquidambar formosana</name>
    <name type="common">Formosan gum</name>
    <dbReference type="NCBI Taxonomy" id="63359"/>
    <lineage>
        <taxon>Eukaryota</taxon>
        <taxon>Viridiplantae</taxon>
        <taxon>Streptophyta</taxon>
        <taxon>Embryophyta</taxon>
        <taxon>Tracheophyta</taxon>
        <taxon>Spermatophyta</taxon>
        <taxon>Magnoliopsida</taxon>
        <taxon>eudicotyledons</taxon>
        <taxon>Gunneridae</taxon>
        <taxon>Pentapetalae</taxon>
        <taxon>Saxifragales</taxon>
        <taxon>Altingiaceae</taxon>
        <taxon>Liquidambar</taxon>
    </lineage>
</organism>
<dbReference type="SUPFAM" id="SSF47113">
    <property type="entry name" value="Histone-fold"/>
    <property type="match status" value="1"/>
</dbReference>
<dbReference type="GO" id="GO:0030527">
    <property type="term" value="F:structural constituent of chromatin"/>
    <property type="evidence" value="ECO:0007669"/>
    <property type="project" value="InterPro"/>
</dbReference>